<name>A0A0D2HF53_9EURO</name>
<evidence type="ECO:0000313" key="3">
    <source>
        <dbReference type="EMBL" id="KIW83019.1"/>
    </source>
</evidence>
<dbReference type="VEuPathDB" id="FungiDB:Z517_02262"/>
<dbReference type="GeneID" id="25301752"/>
<accession>A0A0D2HF53</accession>
<keyword evidence="4" id="KW-1185">Reference proteome</keyword>
<proteinExistence type="predicted"/>
<dbReference type="STRING" id="1442368.A0A0D2HF53"/>
<evidence type="ECO:0000313" key="4">
    <source>
        <dbReference type="Proteomes" id="UP000053029"/>
    </source>
</evidence>
<dbReference type="Proteomes" id="UP000053029">
    <property type="component" value="Unassembled WGS sequence"/>
</dbReference>
<reference evidence="3 4" key="1">
    <citation type="submission" date="2015-01" db="EMBL/GenBank/DDBJ databases">
        <title>The Genome Sequence of Fonsecaea pedrosoi CBS 271.37.</title>
        <authorList>
            <consortium name="The Broad Institute Genomics Platform"/>
            <person name="Cuomo C."/>
            <person name="de Hoog S."/>
            <person name="Gorbushina A."/>
            <person name="Stielow B."/>
            <person name="Teixiera M."/>
            <person name="Abouelleil A."/>
            <person name="Chapman S.B."/>
            <person name="Priest M."/>
            <person name="Young S.K."/>
            <person name="Wortman J."/>
            <person name="Nusbaum C."/>
            <person name="Birren B."/>
        </authorList>
    </citation>
    <scope>NUCLEOTIDE SEQUENCE [LARGE SCALE GENOMIC DNA]</scope>
    <source>
        <strain evidence="3 4">CBS 271.37</strain>
    </source>
</reference>
<evidence type="ECO:0000256" key="1">
    <source>
        <dbReference type="SAM" id="MobiDB-lite"/>
    </source>
</evidence>
<dbReference type="GO" id="GO:0003676">
    <property type="term" value="F:nucleic acid binding"/>
    <property type="evidence" value="ECO:0007669"/>
    <property type="project" value="InterPro"/>
</dbReference>
<dbReference type="EMBL" id="KN846970">
    <property type="protein sequence ID" value="KIW83019.1"/>
    <property type="molecule type" value="Genomic_DNA"/>
</dbReference>
<dbReference type="PROSITE" id="PS50174">
    <property type="entry name" value="G_PATCH"/>
    <property type="match status" value="1"/>
</dbReference>
<protein>
    <submittedName>
        <fullName evidence="3">Unplaced genomic scaffold supercont1.2, whole genome shotgun sequence</fullName>
    </submittedName>
</protein>
<feature type="compositionally biased region" description="Basic and acidic residues" evidence="1">
    <location>
        <begin position="195"/>
        <end position="214"/>
    </location>
</feature>
<evidence type="ECO:0000259" key="2">
    <source>
        <dbReference type="PROSITE" id="PS50174"/>
    </source>
</evidence>
<dbReference type="OrthoDB" id="29523at2759"/>
<feature type="compositionally biased region" description="Polar residues" evidence="1">
    <location>
        <begin position="259"/>
        <end position="269"/>
    </location>
</feature>
<feature type="compositionally biased region" description="Basic and acidic residues" evidence="1">
    <location>
        <begin position="284"/>
        <end position="295"/>
    </location>
</feature>
<dbReference type="HOGENOM" id="CLU_052839_1_0_1"/>
<dbReference type="AlphaFoldDB" id="A0A0D2HF53"/>
<feature type="region of interest" description="Disordered" evidence="1">
    <location>
        <begin position="176"/>
        <end position="303"/>
    </location>
</feature>
<dbReference type="InterPro" id="IPR000467">
    <property type="entry name" value="G_patch_dom"/>
</dbReference>
<organism evidence="3 4">
    <name type="scientific">Fonsecaea pedrosoi CBS 271.37</name>
    <dbReference type="NCBI Taxonomy" id="1442368"/>
    <lineage>
        <taxon>Eukaryota</taxon>
        <taxon>Fungi</taxon>
        <taxon>Dikarya</taxon>
        <taxon>Ascomycota</taxon>
        <taxon>Pezizomycotina</taxon>
        <taxon>Eurotiomycetes</taxon>
        <taxon>Chaetothyriomycetidae</taxon>
        <taxon>Chaetothyriales</taxon>
        <taxon>Herpotrichiellaceae</taxon>
        <taxon>Fonsecaea</taxon>
    </lineage>
</organism>
<feature type="domain" description="G-patch" evidence="2">
    <location>
        <begin position="41"/>
        <end position="99"/>
    </location>
</feature>
<gene>
    <name evidence="3" type="ORF">Z517_02262</name>
</gene>
<dbReference type="RefSeq" id="XP_013286827.1">
    <property type="nucleotide sequence ID" value="XM_013431373.1"/>
</dbReference>
<sequence length="427" mass="47722">MTSFCDDEITNRLDSVLTCMNRRQKLSHDPRNLAWSSQSSETSYGHRLMTQQGWSQGQALGKRTTTSRFGVPSDAERLASAHVGVLFKDDNLGLGARRKGGKEAVENQKVGLDAFQGLLGRLNGKSEEVLKQEEKKVEDRKLAMYARGRWGGMIFVKGGVLVGTLDKKEQLENTESATLVENDQPPPELSPQDQEEAKRKEREERRKLKEEKRQRKEARRLRREEKARRRAAKKAGDDAPGLTVHKSPLTQPPDEPVSSAVSDNESEAGQRSGKRDERRKHKSSRDVADAPEKKSPVSTLKVVSNKPSITVMRTGRHLLRGRNIQAKKMTISTEMACDFDNHVQERIILQFTQPTRSAETTTNQTKPERHVPTSSTFLKANLNLFPAASPGGGGDEYVRYPGSGASNYPKQTIATQLISIDEQPEEI</sequence>